<dbReference type="STRING" id="576137.A0A1L7WPT1"/>
<feature type="compositionally biased region" description="Basic and acidic residues" evidence="2">
    <location>
        <begin position="144"/>
        <end position="158"/>
    </location>
</feature>
<evidence type="ECO:0000256" key="1">
    <source>
        <dbReference type="SAM" id="Coils"/>
    </source>
</evidence>
<proteinExistence type="predicted"/>
<feature type="domain" description="Myb-like" evidence="3">
    <location>
        <begin position="641"/>
        <end position="689"/>
    </location>
</feature>
<feature type="compositionally biased region" description="Low complexity" evidence="2">
    <location>
        <begin position="11"/>
        <end position="22"/>
    </location>
</feature>
<feature type="compositionally biased region" description="Low complexity" evidence="2">
    <location>
        <begin position="64"/>
        <end position="78"/>
    </location>
</feature>
<dbReference type="InterPro" id="IPR009057">
    <property type="entry name" value="Homeodomain-like_sf"/>
</dbReference>
<accession>A0A1L7WPT1</accession>
<feature type="region of interest" description="Disordered" evidence="2">
    <location>
        <begin position="439"/>
        <end position="471"/>
    </location>
</feature>
<feature type="compositionally biased region" description="Basic and acidic residues" evidence="2">
    <location>
        <begin position="293"/>
        <end position="313"/>
    </location>
</feature>
<dbReference type="SMART" id="SM00717">
    <property type="entry name" value="SANT"/>
    <property type="match status" value="1"/>
</dbReference>
<feature type="compositionally biased region" description="Polar residues" evidence="2">
    <location>
        <begin position="106"/>
        <end position="116"/>
    </location>
</feature>
<name>A0A1L7WPT1_9HELO</name>
<feature type="coiled-coil region" evidence="1">
    <location>
        <begin position="718"/>
        <end position="748"/>
    </location>
</feature>
<sequence length="832" mass="90000">MLKGRSKNFAPKKGPVRRPGGPSASSSTRPSVERQSQTPAPSLPAEAEPISTIELDKIVEENQVCEQNQVQQQKQAQEPTTQFTPSVEVRPPPNLNLEVSAAPIAESSQTTQTTNLQKEKELKRKSREEDVSESPAKRVSPGPEARRDSTSEAQRTGRESIPTEAPSASAEQANQVERRAEVPAEAPRVEPAIAQDATVSTAKANELKRKSRDEEIREHPAKRASTSTERPPEIEARNTGVAASGHDGPISSISAAPEPQHAVLESTNETIVQAPGTSAQPEAAEKVLPSIEMNERDESRSPSPAHDAEEPRYRYPSPENIARVVESGGMGAGANFGPPGGGALGAAGDLGPPGNMGPPGGAFGAAGDIFAPERTGQVVPMAILNPDGTSGGIIEEPVSGTEKGKKKKKVVRRKKILRAAEGEDDDGRATIDMGLNKARRAAAKAVRKKKKEKRKARDETPSDAEDGEIDPTTMTLTELCKDLKIGKKSVWHNEIMKREQKKKQEATRNRMREMHPDLIEVLDAEDQDDDARLAAAARQAAANAAAALNGDPGPSGTNAGTVATENPGPSAQKEAGAVPPSQKGPQGPQLKVVDGVIVLDEASLQINRQAEGEAERAAFEEIEENEFTRVVTSASFSKKEKSNRWDAAATDMFYKLVGQYGTDFNTISKMFPHRSRRQVKLKFNTEERNNPDRITRYMTNPKKAIEMDQFEKLSGLKLQTKEEIMKELEDEEKQQQEQFDKIAEEKAALDRAKKAEIKNTSEKAMAARRMLEGVGEESDDAAPGPSRGRDCAPASSGRKGKGKVQAKKPRKNKHAMDAGGEEVVVIQSIEMD</sequence>
<evidence type="ECO:0000259" key="3">
    <source>
        <dbReference type="SMART" id="SM00717"/>
    </source>
</evidence>
<evidence type="ECO:0000256" key="2">
    <source>
        <dbReference type="SAM" id="MobiDB-lite"/>
    </source>
</evidence>
<feature type="region of interest" description="Disordered" evidence="2">
    <location>
        <begin position="64"/>
        <end position="318"/>
    </location>
</feature>
<dbReference type="AlphaFoldDB" id="A0A1L7WPT1"/>
<feature type="compositionally biased region" description="Polar residues" evidence="2">
    <location>
        <begin position="555"/>
        <end position="569"/>
    </location>
</feature>
<dbReference type="InterPro" id="IPR001005">
    <property type="entry name" value="SANT/Myb"/>
</dbReference>
<dbReference type="InterPro" id="IPR039467">
    <property type="entry name" value="TFIIIB_B''_Myb"/>
</dbReference>
<evidence type="ECO:0000313" key="5">
    <source>
        <dbReference type="Proteomes" id="UP000184330"/>
    </source>
</evidence>
<feature type="compositionally biased region" description="Low complexity" evidence="2">
    <location>
        <begin position="533"/>
        <end position="549"/>
    </location>
</feature>
<dbReference type="Pfam" id="PF15963">
    <property type="entry name" value="Myb_DNA-bind_7"/>
    <property type="match status" value="1"/>
</dbReference>
<dbReference type="PANTHER" id="PTHR22929:SF0">
    <property type="entry name" value="TRANSCRIPTION FACTOR TFIIIB COMPONENT B'' HOMOLOG"/>
    <property type="match status" value="1"/>
</dbReference>
<gene>
    <name evidence="4" type="ORF">PAC_04668</name>
</gene>
<organism evidence="4 5">
    <name type="scientific">Phialocephala subalpina</name>
    <dbReference type="NCBI Taxonomy" id="576137"/>
    <lineage>
        <taxon>Eukaryota</taxon>
        <taxon>Fungi</taxon>
        <taxon>Dikarya</taxon>
        <taxon>Ascomycota</taxon>
        <taxon>Pezizomycotina</taxon>
        <taxon>Leotiomycetes</taxon>
        <taxon>Helotiales</taxon>
        <taxon>Mollisiaceae</taxon>
        <taxon>Phialocephala</taxon>
        <taxon>Phialocephala fortinii species complex</taxon>
    </lineage>
</organism>
<dbReference type="GO" id="GO:0000126">
    <property type="term" value="C:transcription factor TFIIIB complex"/>
    <property type="evidence" value="ECO:0007669"/>
    <property type="project" value="TreeGrafter"/>
</dbReference>
<feature type="region of interest" description="Disordered" evidence="2">
    <location>
        <begin position="760"/>
        <end position="832"/>
    </location>
</feature>
<protein>
    <recommendedName>
        <fullName evidence="3">Myb-like domain-containing protein</fullName>
    </recommendedName>
</protein>
<dbReference type="EMBL" id="FJOG01000005">
    <property type="protein sequence ID" value="CZR54784.1"/>
    <property type="molecule type" value="Genomic_DNA"/>
</dbReference>
<feature type="compositionally biased region" description="Basic residues" evidence="2">
    <location>
        <begin position="439"/>
        <end position="454"/>
    </location>
</feature>
<dbReference type="PANTHER" id="PTHR22929">
    <property type="entry name" value="RNA POLYMERASE III TRANSCRIPTION INITIATION FACTOR B"/>
    <property type="match status" value="1"/>
</dbReference>
<dbReference type="Proteomes" id="UP000184330">
    <property type="component" value="Unassembled WGS sequence"/>
</dbReference>
<feature type="region of interest" description="Disordered" evidence="2">
    <location>
        <begin position="530"/>
        <end position="588"/>
    </location>
</feature>
<feature type="region of interest" description="Disordered" evidence="2">
    <location>
        <begin position="1"/>
        <end position="51"/>
    </location>
</feature>
<dbReference type="CDD" id="cd00167">
    <property type="entry name" value="SANT"/>
    <property type="match status" value="1"/>
</dbReference>
<feature type="region of interest" description="Disordered" evidence="2">
    <location>
        <begin position="382"/>
        <end position="409"/>
    </location>
</feature>
<feature type="compositionally biased region" description="Polar residues" evidence="2">
    <location>
        <begin position="265"/>
        <end position="280"/>
    </location>
</feature>
<dbReference type="GO" id="GO:0001156">
    <property type="term" value="F:TFIIIC-class transcription factor complex binding"/>
    <property type="evidence" value="ECO:0007669"/>
    <property type="project" value="TreeGrafter"/>
</dbReference>
<feature type="region of interest" description="Disordered" evidence="2">
    <location>
        <begin position="344"/>
        <end position="368"/>
    </location>
</feature>
<feature type="compositionally biased region" description="Basic residues" evidence="2">
    <location>
        <begin position="798"/>
        <end position="813"/>
    </location>
</feature>
<reference evidence="4 5" key="1">
    <citation type="submission" date="2016-03" db="EMBL/GenBank/DDBJ databases">
        <authorList>
            <person name="Ploux O."/>
        </authorList>
    </citation>
    <scope>NUCLEOTIDE SEQUENCE [LARGE SCALE GENOMIC DNA]</scope>
    <source>
        <strain evidence="4 5">UAMH 11012</strain>
    </source>
</reference>
<feature type="compositionally biased region" description="Basic and acidic residues" evidence="2">
    <location>
        <begin position="205"/>
        <end position="221"/>
    </location>
</feature>
<dbReference type="Gene3D" id="1.20.58.1880">
    <property type="match status" value="1"/>
</dbReference>
<keyword evidence="5" id="KW-1185">Reference proteome</keyword>
<evidence type="ECO:0000313" key="4">
    <source>
        <dbReference type="EMBL" id="CZR54784.1"/>
    </source>
</evidence>
<keyword evidence="1" id="KW-0175">Coiled coil</keyword>
<feature type="compositionally biased region" description="Basic and acidic residues" evidence="2">
    <location>
        <begin position="117"/>
        <end position="129"/>
    </location>
</feature>
<dbReference type="SUPFAM" id="SSF46689">
    <property type="entry name" value="Homeodomain-like"/>
    <property type="match status" value="1"/>
</dbReference>
<feature type="compositionally biased region" description="Polar residues" evidence="2">
    <location>
        <begin position="23"/>
        <end position="40"/>
    </location>
</feature>
<dbReference type="GO" id="GO:0070898">
    <property type="term" value="P:RNA polymerase III preinitiation complex assembly"/>
    <property type="evidence" value="ECO:0007669"/>
    <property type="project" value="TreeGrafter"/>
</dbReference>
<dbReference type="OrthoDB" id="272624at2759"/>